<keyword evidence="3" id="KW-0605">Phycobilisome</keyword>
<dbReference type="GO" id="GO:0030089">
    <property type="term" value="C:phycobilisome"/>
    <property type="evidence" value="ECO:0007669"/>
    <property type="project" value="UniProtKB-KW"/>
</dbReference>
<dbReference type="Proteomes" id="UP000218238">
    <property type="component" value="Unassembled WGS sequence"/>
</dbReference>
<dbReference type="InterPro" id="IPR011989">
    <property type="entry name" value="ARM-like"/>
</dbReference>
<comment type="caution">
    <text evidence="5">The sequence shown here is derived from an EMBL/GenBank/DDBJ whole genome shotgun (WGS) entry which is preliminary data.</text>
</comment>
<evidence type="ECO:0000256" key="1">
    <source>
        <dbReference type="ARBA" id="ARBA00009299"/>
    </source>
</evidence>
<dbReference type="Gene3D" id="1.25.10.10">
    <property type="entry name" value="Leucine-rich Repeat Variant"/>
    <property type="match status" value="1"/>
</dbReference>
<dbReference type="EMBL" id="NTFS01000152">
    <property type="protein sequence ID" value="PAX53306.1"/>
    <property type="molecule type" value="Genomic_DNA"/>
</dbReference>
<comment type="similarity">
    <text evidence="1">Belongs to the CpcE/RpcE/PecE family.</text>
</comment>
<keyword evidence="2" id="KW-0042">Antenna complex</keyword>
<dbReference type="OrthoDB" id="134770at2"/>
<dbReference type="InterPro" id="IPR016024">
    <property type="entry name" value="ARM-type_fold"/>
</dbReference>
<evidence type="ECO:0000256" key="3">
    <source>
        <dbReference type="ARBA" id="ARBA00022738"/>
    </source>
</evidence>
<dbReference type="GO" id="GO:0016829">
    <property type="term" value="F:lyase activity"/>
    <property type="evidence" value="ECO:0007669"/>
    <property type="project" value="UniProtKB-KW"/>
</dbReference>
<sequence>MGKVEPGNQIAIAALIKIIESTKKDSLRRKAAFSLGKIDPGNAIAISTLENIINSPKNAALQIQAAESLSIIEPERAKIIYPNIHQITTNLGKSSIQTKNINQNTKYSEYLVKEEFITKLEQGIIATQDEETKRRRALKLAQTDMGNPFAFRTLVNLVKFGSTDIIRKRAADNLKKVLLDIDRI</sequence>
<proteinExistence type="inferred from homology"/>
<dbReference type="AlphaFoldDB" id="A0A2A2THZ7"/>
<name>A0A2A2THZ7_9CYAN</name>
<evidence type="ECO:0000313" key="5">
    <source>
        <dbReference type="EMBL" id="PAX53306.1"/>
    </source>
</evidence>
<dbReference type="RefSeq" id="WP_095722402.1">
    <property type="nucleotide sequence ID" value="NZ_NTFS01000152.1"/>
</dbReference>
<protein>
    <recommendedName>
        <fullName evidence="7">HEAT repeat domain-containing protein</fullName>
    </recommendedName>
</protein>
<reference evidence="5 6" key="1">
    <citation type="submission" date="2017-08" db="EMBL/GenBank/DDBJ databases">
        <title>Draft genome sequence of filamentous cyanobacterium Calothrix elsteri CCALA 953.</title>
        <authorList>
            <person name="Gagunashvili A.N."/>
            <person name="Elster J."/>
            <person name="Andresson O.S."/>
        </authorList>
    </citation>
    <scope>NUCLEOTIDE SEQUENCE [LARGE SCALE GENOMIC DNA]</scope>
    <source>
        <strain evidence="5 6">CCALA 953</strain>
    </source>
</reference>
<evidence type="ECO:0000256" key="2">
    <source>
        <dbReference type="ARBA" id="ARBA00022549"/>
    </source>
</evidence>
<keyword evidence="4" id="KW-0456">Lyase</keyword>
<evidence type="ECO:0000256" key="4">
    <source>
        <dbReference type="ARBA" id="ARBA00023239"/>
    </source>
</evidence>
<dbReference type="SUPFAM" id="SSF48371">
    <property type="entry name" value="ARM repeat"/>
    <property type="match status" value="1"/>
</dbReference>
<organism evidence="5 6">
    <name type="scientific">Brunnivagina elsteri CCALA 953</name>
    <dbReference type="NCBI Taxonomy" id="987040"/>
    <lineage>
        <taxon>Bacteria</taxon>
        <taxon>Bacillati</taxon>
        <taxon>Cyanobacteriota</taxon>
        <taxon>Cyanophyceae</taxon>
        <taxon>Nostocales</taxon>
        <taxon>Calotrichaceae</taxon>
        <taxon>Brunnivagina</taxon>
    </lineage>
</organism>
<keyword evidence="6" id="KW-1185">Reference proteome</keyword>
<accession>A0A2A2THZ7</accession>
<gene>
    <name evidence="5" type="ORF">CK510_14650</name>
</gene>
<evidence type="ECO:0000313" key="6">
    <source>
        <dbReference type="Proteomes" id="UP000218238"/>
    </source>
</evidence>
<evidence type="ECO:0008006" key="7">
    <source>
        <dbReference type="Google" id="ProtNLM"/>
    </source>
</evidence>